<comment type="caution">
    <text evidence="3">The sequence shown here is derived from an EMBL/GenBank/DDBJ whole genome shotgun (WGS) entry which is preliminary data.</text>
</comment>
<gene>
    <name evidence="3" type="ORF">CEJ45_13105</name>
</gene>
<dbReference type="GO" id="GO:0016787">
    <property type="term" value="F:hydrolase activity"/>
    <property type="evidence" value="ECO:0007669"/>
    <property type="project" value="UniProtKB-KW"/>
</dbReference>
<evidence type="ECO:0000313" key="3">
    <source>
        <dbReference type="EMBL" id="OWY34319.1"/>
    </source>
</evidence>
<dbReference type="InterPro" id="IPR036380">
    <property type="entry name" value="Isochorismatase-like_sf"/>
</dbReference>
<keyword evidence="1 3" id="KW-0378">Hydrolase</keyword>
<name>A0A225STY7_9BURK</name>
<dbReference type="CDD" id="cd01014">
    <property type="entry name" value="nicotinamidase_related"/>
    <property type="match status" value="1"/>
</dbReference>
<sequence length="176" mass="18432">MTTALLIIDVQQALCTGPEPVANGAATIANINLLSARARAAGAPVIFVQHEDSGSLQHDSAGWQLAQGLQHQDDDLTLRKRGSDAFHQTALESLLRDRGVTRLVIGGMQTEFCVESTVRRALALGFPVTLAAGAHTTAPNGVLSVEQVVAHHQATLSNLGAHGVRTTITAAADIVF</sequence>
<dbReference type="Proteomes" id="UP000214747">
    <property type="component" value="Unassembled WGS sequence"/>
</dbReference>
<dbReference type="InterPro" id="IPR050272">
    <property type="entry name" value="Isochorismatase-like_hydrls"/>
</dbReference>
<accession>A0A225STY7</accession>
<dbReference type="AlphaFoldDB" id="A0A225STY7"/>
<dbReference type="Pfam" id="PF00857">
    <property type="entry name" value="Isochorismatase"/>
    <property type="match status" value="1"/>
</dbReference>
<feature type="domain" description="Isochorismatase-like" evidence="2">
    <location>
        <begin position="3"/>
        <end position="149"/>
    </location>
</feature>
<protein>
    <submittedName>
        <fullName evidence="3">Cysteine hydrolase</fullName>
    </submittedName>
</protein>
<dbReference type="Gene3D" id="3.40.50.850">
    <property type="entry name" value="Isochorismatase-like"/>
    <property type="match status" value="1"/>
</dbReference>
<evidence type="ECO:0000256" key="1">
    <source>
        <dbReference type="ARBA" id="ARBA00022801"/>
    </source>
</evidence>
<dbReference type="EMBL" id="NJGV01000010">
    <property type="protein sequence ID" value="OWY34319.1"/>
    <property type="molecule type" value="Genomic_DNA"/>
</dbReference>
<keyword evidence="4" id="KW-1185">Reference proteome</keyword>
<dbReference type="InterPro" id="IPR000868">
    <property type="entry name" value="Isochorismatase-like_dom"/>
</dbReference>
<organism evidence="3 4">
    <name type="scientific">Herbaspirillum aquaticum</name>
    <dbReference type="NCBI Taxonomy" id="568783"/>
    <lineage>
        <taxon>Bacteria</taxon>
        <taxon>Pseudomonadati</taxon>
        <taxon>Pseudomonadota</taxon>
        <taxon>Betaproteobacteria</taxon>
        <taxon>Burkholderiales</taxon>
        <taxon>Oxalobacteraceae</taxon>
        <taxon>Herbaspirillum</taxon>
    </lineage>
</organism>
<proteinExistence type="predicted"/>
<reference evidence="3 4" key="1">
    <citation type="journal article" date="2010" name="Int. J. Syst. Evol. Microbiol.">
        <title>Reclassification of Herbaspirillum putei as a later heterotypic synonym of Herbaspirillum huttiense, with the description of H. huttiense subsp. huttiense subsp. nov. and H. huttiense subsp. putei subsp. nov., comb. nov., and description of Herbaspirillum aquaticum sp. nov.</title>
        <authorList>
            <person name="Dobritsa A.P."/>
            <person name="Reddy M.C."/>
            <person name="Samadpour M."/>
        </authorList>
    </citation>
    <scope>NUCLEOTIDE SEQUENCE [LARGE SCALE GENOMIC DNA]</scope>
    <source>
        <strain evidence="3 4">IEH 4430</strain>
    </source>
</reference>
<evidence type="ECO:0000259" key="2">
    <source>
        <dbReference type="Pfam" id="PF00857"/>
    </source>
</evidence>
<dbReference type="SUPFAM" id="SSF52499">
    <property type="entry name" value="Isochorismatase-like hydrolases"/>
    <property type="match status" value="1"/>
</dbReference>
<dbReference type="RefSeq" id="WP_088755528.1">
    <property type="nucleotide sequence ID" value="NZ_NJGV01000010.1"/>
</dbReference>
<evidence type="ECO:0000313" key="4">
    <source>
        <dbReference type="Proteomes" id="UP000214747"/>
    </source>
</evidence>
<dbReference type="PANTHER" id="PTHR43540">
    <property type="entry name" value="PEROXYUREIDOACRYLATE/UREIDOACRYLATE AMIDOHYDROLASE-RELATED"/>
    <property type="match status" value="1"/>
</dbReference>